<dbReference type="InterPro" id="IPR029058">
    <property type="entry name" value="AB_hydrolase_fold"/>
</dbReference>
<protein>
    <submittedName>
        <fullName evidence="3">Alpha/beta hydrolase</fullName>
    </submittedName>
</protein>
<accession>A0ABW5LS83</accession>
<comment type="caution">
    <text evidence="3">The sequence shown here is derived from an EMBL/GenBank/DDBJ whole genome shotgun (WGS) entry which is preliminary data.</text>
</comment>
<dbReference type="Proteomes" id="UP001597508">
    <property type="component" value="Unassembled WGS sequence"/>
</dbReference>
<feature type="chain" id="PRO_5046165893" evidence="1">
    <location>
        <begin position="19"/>
        <end position="336"/>
    </location>
</feature>
<gene>
    <name evidence="3" type="ORF">ACFSRZ_08670</name>
</gene>
<sequence length="336" mass="38272">MKAMMLMVLLYIAPLSYAQTVFSHEREIGDKDSYVFSEIDFINKSDNLKLSGTFIAPKSTYKKVVIILPGSGKDTRNSHYKLAEEFLKNNIAVYRFDERGVGKSQGKFTTAISGLTYDLAYAIKHLRSLSTLKNKQIGVLGHSLGGMASIVTHQIISDPENQIDFLIQIASPVKSFSDASRYQIQTLPNYQVKNRSKKELVSLLDTLVYITNQNKYSSISDTALREKGIQAIKKRGFELQDIKFWSYTHIDLYKHDYEEAYKQLQIPTIYLIGSKDKYVDPISEVNRLKQIKNPLITVKVLDNLNHYLTSGTLNADVLYNIDKSATETIMNWIEKI</sequence>
<dbReference type="InterPro" id="IPR022742">
    <property type="entry name" value="Hydrolase_4"/>
</dbReference>
<dbReference type="InterPro" id="IPR053145">
    <property type="entry name" value="AB_hydrolase_Est10"/>
</dbReference>
<evidence type="ECO:0000313" key="4">
    <source>
        <dbReference type="Proteomes" id="UP001597508"/>
    </source>
</evidence>
<evidence type="ECO:0000259" key="2">
    <source>
        <dbReference type="Pfam" id="PF12146"/>
    </source>
</evidence>
<evidence type="ECO:0000313" key="3">
    <source>
        <dbReference type="EMBL" id="MFD2567444.1"/>
    </source>
</evidence>
<keyword evidence="3" id="KW-0378">Hydrolase</keyword>
<feature type="signal peptide" evidence="1">
    <location>
        <begin position="1"/>
        <end position="18"/>
    </location>
</feature>
<keyword evidence="1" id="KW-0732">Signal</keyword>
<dbReference type="PANTHER" id="PTHR43265:SF1">
    <property type="entry name" value="ESTERASE ESTD"/>
    <property type="match status" value="1"/>
</dbReference>
<dbReference type="Gene3D" id="3.40.50.1820">
    <property type="entry name" value="alpha/beta hydrolase"/>
    <property type="match status" value="1"/>
</dbReference>
<dbReference type="EMBL" id="JBHULH010000004">
    <property type="protein sequence ID" value="MFD2567444.1"/>
    <property type="molecule type" value="Genomic_DNA"/>
</dbReference>
<keyword evidence="4" id="KW-1185">Reference proteome</keyword>
<dbReference type="Pfam" id="PF12146">
    <property type="entry name" value="Hydrolase_4"/>
    <property type="match status" value="1"/>
</dbReference>
<reference evidence="4" key="1">
    <citation type="journal article" date="2019" name="Int. J. Syst. Evol. Microbiol.">
        <title>The Global Catalogue of Microorganisms (GCM) 10K type strain sequencing project: providing services to taxonomists for standard genome sequencing and annotation.</title>
        <authorList>
            <consortium name="The Broad Institute Genomics Platform"/>
            <consortium name="The Broad Institute Genome Sequencing Center for Infectious Disease"/>
            <person name="Wu L."/>
            <person name="Ma J."/>
        </authorList>
    </citation>
    <scope>NUCLEOTIDE SEQUENCE [LARGE SCALE GENOMIC DNA]</scope>
    <source>
        <strain evidence="4">KCTC 52127</strain>
    </source>
</reference>
<dbReference type="RefSeq" id="WP_379666154.1">
    <property type="nucleotide sequence ID" value="NZ_JBHULH010000004.1"/>
</dbReference>
<dbReference type="GO" id="GO:0016787">
    <property type="term" value="F:hydrolase activity"/>
    <property type="evidence" value="ECO:0007669"/>
    <property type="project" value="UniProtKB-KW"/>
</dbReference>
<dbReference type="PANTHER" id="PTHR43265">
    <property type="entry name" value="ESTERASE ESTD"/>
    <property type="match status" value="1"/>
</dbReference>
<organism evidence="3 4">
    <name type="scientific">Pseudotenacibaculum haliotis</name>
    <dbReference type="NCBI Taxonomy" id="1862138"/>
    <lineage>
        <taxon>Bacteria</taxon>
        <taxon>Pseudomonadati</taxon>
        <taxon>Bacteroidota</taxon>
        <taxon>Flavobacteriia</taxon>
        <taxon>Flavobacteriales</taxon>
        <taxon>Flavobacteriaceae</taxon>
        <taxon>Pseudotenacibaculum</taxon>
    </lineage>
</organism>
<proteinExistence type="predicted"/>
<dbReference type="SUPFAM" id="SSF53474">
    <property type="entry name" value="alpha/beta-Hydrolases"/>
    <property type="match status" value="1"/>
</dbReference>
<feature type="domain" description="Serine aminopeptidase S33" evidence="2">
    <location>
        <begin position="62"/>
        <end position="308"/>
    </location>
</feature>
<name>A0ABW5LS83_9FLAO</name>
<evidence type="ECO:0000256" key="1">
    <source>
        <dbReference type="SAM" id="SignalP"/>
    </source>
</evidence>